<evidence type="ECO:0000256" key="19">
    <source>
        <dbReference type="SAM" id="Phobius"/>
    </source>
</evidence>
<keyword evidence="12 19" id="KW-1133">Transmembrane helix</keyword>
<keyword evidence="15 21" id="KW-0496">Mitochondrion</keyword>
<feature type="transmembrane region" description="Helical" evidence="19">
    <location>
        <begin position="194"/>
        <end position="212"/>
    </location>
</feature>
<evidence type="ECO:0000256" key="9">
    <source>
        <dbReference type="ARBA" id="ARBA00022792"/>
    </source>
</evidence>
<gene>
    <name evidence="21" type="primary">NADH2</name>
</gene>
<evidence type="ECO:0000256" key="16">
    <source>
        <dbReference type="ARBA" id="ARBA00023136"/>
    </source>
</evidence>
<proteinExistence type="inferred from homology"/>
<evidence type="ECO:0000256" key="7">
    <source>
        <dbReference type="ARBA" id="ARBA00022660"/>
    </source>
</evidence>
<evidence type="ECO:0000256" key="13">
    <source>
        <dbReference type="ARBA" id="ARBA00023027"/>
    </source>
</evidence>
<evidence type="ECO:0000256" key="10">
    <source>
        <dbReference type="ARBA" id="ARBA00022967"/>
    </source>
</evidence>
<dbReference type="InterPro" id="IPR050175">
    <property type="entry name" value="Complex_I_Subunit_2"/>
</dbReference>
<sequence>MNLFPFLFMLILSIFMGINSKTMFFMWLWLEVNTMSFIPVMIFFNKYFNDNFIKYFIFQCISSSLMFISFASEYLISLNMLLYIILMFVIFMKMGMFPFLFWYMNIIPHLSYINCLILFTAQKILIYYMFSKMMMTFEMSLFQMNLFYLLIALNSISSVFLIWKKNSIKIILGASSINHSSWLLLLLNWNIYMWMIYFSLYTMTLTYLMLKLMNMNIFNLKNIYKINNNNKIYIFTLMLLLMMMPPTIMFFMKMYTIQIYMNSLSLMLTFLLIMSTVMFYYFYLKILFPTIFLSKTVKNYKNFLHMTYSPQNFFMLLLILFLFNYIPI</sequence>
<keyword evidence="10" id="KW-1278">Translocase</keyword>
<evidence type="ECO:0000256" key="1">
    <source>
        <dbReference type="ARBA" id="ARBA00003257"/>
    </source>
</evidence>
<evidence type="ECO:0000256" key="15">
    <source>
        <dbReference type="ARBA" id="ARBA00023128"/>
    </source>
</evidence>
<geneLocation type="mitochondrion" evidence="21"/>
<feature type="transmembrane region" description="Helical" evidence="19">
    <location>
        <begin position="303"/>
        <end position="326"/>
    </location>
</feature>
<evidence type="ECO:0000256" key="4">
    <source>
        <dbReference type="ARBA" id="ARBA00012944"/>
    </source>
</evidence>
<keyword evidence="7" id="KW-0679">Respiratory chain</keyword>
<evidence type="ECO:0000256" key="3">
    <source>
        <dbReference type="ARBA" id="ARBA00007012"/>
    </source>
</evidence>
<evidence type="ECO:0000256" key="6">
    <source>
        <dbReference type="ARBA" id="ARBA00022448"/>
    </source>
</evidence>
<comment type="similarity">
    <text evidence="3">Belongs to the complex I subunit 2 family.</text>
</comment>
<feature type="transmembrane region" description="Helical" evidence="19">
    <location>
        <begin position="264"/>
        <end position="283"/>
    </location>
</feature>
<evidence type="ECO:0000256" key="11">
    <source>
        <dbReference type="ARBA" id="ARBA00022982"/>
    </source>
</evidence>
<dbReference type="GO" id="GO:0008137">
    <property type="term" value="F:NADH dehydrogenase (ubiquinone) activity"/>
    <property type="evidence" value="ECO:0007669"/>
    <property type="project" value="UniProtKB-EC"/>
</dbReference>
<dbReference type="PANTHER" id="PTHR46552:SF1">
    <property type="entry name" value="NADH-UBIQUINONE OXIDOREDUCTASE CHAIN 2"/>
    <property type="match status" value="1"/>
</dbReference>
<dbReference type="EMBL" id="KU665622">
    <property type="protein sequence ID" value="APH07335.1"/>
    <property type="molecule type" value="Genomic_DNA"/>
</dbReference>
<keyword evidence="8 19" id="KW-0812">Transmembrane</keyword>
<feature type="transmembrane region" description="Helical" evidence="19">
    <location>
        <begin position="56"/>
        <end position="76"/>
    </location>
</feature>
<dbReference type="EC" id="7.1.1.2" evidence="4"/>
<feature type="transmembrane region" description="Helical" evidence="19">
    <location>
        <begin position="142"/>
        <end position="163"/>
    </location>
</feature>
<feature type="transmembrane region" description="Helical" evidence="19">
    <location>
        <begin position="27"/>
        <end position="44"/>
    </location>
</feature>
<dbReference type="GO" id="GO:0006120">
    <property type="term" value="P:mitochondrial electron transport, NADH to ubiquinone"/>
    <property type="evidence" value="ECO:0007669"/>
    <property type="project" value="TreeGrafter"/>
</dbReference>
<keyword evidence="14" id="KW-0830">Ubiquinone</keyword>
<evidence type="ECO:0000256" key="5">
    <source>
        <dbReference type="ARBA" id="ARBA00021008"/>
    </source>
</evidence>
<evidence type="ECO:0000256" key="2">
    <source>
        <dbReference type="ARBA" id="ARBA00004448"/>
    </source>
</evidence>
<accession>A0A1L3MYB1</accession>
<keyword evidence="9" id="KW-0999">Mitochondrion inner membrane</keyword>
<dbReference type="PANTHER" id="PTHR46552">
    <property type="entry name" value="NADH-UBIQUINONE OXIDOREDUCTASE CHAIN 2"/>
    <property type="match status" value="1"/>
</dbReference>
<keyword evidence="16 19" id="KW-0472">Membrane</keyword>
<keyword evidence="13" id="KW-0520">NAD</keyword>
<evidence type="ECO:0000256" key="17">
    <source>
        <dbReference type="ARBA" id="ARBA00031028"/>
    </source>
</evidence>
<comment type="function">
    <text evidence="1">Core subunit of the mitochondrial membrane respiratory chain NADH dehydrogenase (Complex I) that is believed to belong to the minimal assembly required for catalysis. Complex I functions in the transfer of electrons from NADH to the respiratory chain. The immediate electron acceptor for the enzyme is believed to be ubiquinone.</text>
</comment>
<comment type="catalytic activity">
    <reaction evidence="18">
        <text>a ubiquinone + NADH + 5 H(+)(in) = a ubiquinol + NAD(+) + 4 H(+)(out)</text>
        <dbReference type="Rhea" id="RHEA:29091"/>
        <dbReference type="Rhea" id="RHEA-COMP:9565"/>
        <dbReference type="Rhea" id="RHEA-COMP:9566"/>
        <dbReference type="ChEBI" id="CHEBI:15378"/>
        <dbReference type="ChEBI" id="CHEBI:16389"/>
        <dbReference type="ChEBI" id="CHEBI:17976"/>
        <dbReference type="ChEBI" id="CHEBI:57540"/>
        <dbReference type="ChEBI" id="CHEBI:57945"/>
        <dbReference type="EC" id="7.1.1.2"/>
    </reaction>
</comment>
<protein>
    <recommendedName>
        <fullName evidence="5">NADH-ubiquinone oxidoreductase chain 2</fullName>
        <ecNumber evidence="4">7.1.1.2</ecNumber>
    </recommendedName>
    <alternativeName>
        <fullName evidence="17">NADH dehydrogenase subunit 2</fullName>
    </alternativeName>
</protein>
<dbReference type="GO" id="GO:0005743">
    <property type="term" value="C:mitochondrial inner membrane"/>
    <property type="evidence" value="ECO:0007669"/>
    <property type="project" value="UniProtKB-SubCell"/>
</dbReference>
<reference evidence="21" key="1">
    <citation type="journal article" date="2016" name="Genet. Mol. Biol.">
        <title>The rearranged mitochondrial genome of Leptopilina boulardi (Hymenoptera: Figitidae), a parasitoid wasp of Drosophila.</title>
        <authorList>
            <person name="Oliveira D.S."/>
            <person name="Gomes T.M."/>
            <person name="Loreto E.L."/>
        </authorList>
    </citation>
    <scope>NUCLEOTIDE SEQUENCE</scope>
</reference>
<comment type="subcellular location">
    <subcellularLocation>
        <location evidence="2">Mitochondrion inner membrane</location>
        <topology evidence="2">Multi-pass membrane protein</topology>
    </subcellularLocation>
</comment>
<evidence type="ECO:0000256" key="12">
    <source>
        <dbReference type="ARBA" id="ARBA00022989"/>
    </source>
</evidence>
<dbReference type="Pfam" id="PF00361">
    <property type="entry name" value="Proton_antipo_M"/>
    <property type="match status" value="1"/>
</dbReference>
<feature type="transmembrane region" description="Helical" evidence="19">
    <location>
        <begin position="82"/>
        <end position="103"/>
    </location>
</feature>
<feature type="domain" description="NADH:quinone oxidoreductase/Mrp antiporter transmembrane" evidence="20">
    <location>
        <begin position="21"/>
        <end position="277"/>
    </location>
</feature>
<keyword evidence="11" id="KW-0249">Electron transport</keyword>
<dbReference type="AlphaFoldDB" id="A0A1L3MYB1"/>
<dbReference type="InterPro" id="IPR001750">
    <property type="entry name" value="ND/Mrp_TM"/>
</dbReference>
<evidence type="ECO:0000256" key="8">
    <source>
        <dbReference type="ARBA" id="ARBA00022692"/>
    </source>
</evidence>
<evidence type="ECO:0000313" key="21">
    <source>
        <dbReference type="EMBL" id="APH07335.1"/>
    </source>
</evidence>
<evidence type="ECO:0000256" key="14">
    <source>
        <dbReference type="ARBA" id="ARBA00023075"/>
    </source>
</evidence>
<feature type="transmembrane region" description="Helical" evidence="19">
    <location>
        <begin position="110"/>
        <end position="130"/>
    </location>
</feature>
<name>A0A1L3MYB1_9HYME</name>
<evidence type="ECO:0000259" key="20">
    <source>
        <dbReference type="Pfam" id="PF00361"/>
    </source>
</evidence>
<feature type="transmembrane region" description="Helical" evidence="19">
    <location>
        <begin position="232"/>
        <end position="252"/>
    </location>
</feature>
<evidence type="ECO:0000256" key="18">
    <source>
        <dbReference type="ARBA" id="ARBA00049551"/>
    </source>
</evidence>
<organism evidence="21">
    <name type="scientific">Leptopilina boulardi</name>
    <dbReference type="NCBI Taxonomy" id="63433"/>
    <lineage>
        <taxon>Eukaryota</taxon>
        <taxon>Metazoa</taxon>
        <taxon>Ecdysozoa</taxon>
        <taxon>Arthropoda</taxon>
        <taxon>Hexapoda</taxon>
        <taxon>Insecta</taxon>
        <taxon>Pterygota</taxon>
        <taxon>Neoptera</taxon>
        <taxon>Endopterygota</taxon>
        <taxon>Hymenoptera</taxon>
        <taxon>Apocrita</taxon>
        <taxon>Proctotrupomorpha</taxon>
        <taxon>Cynipoidea</taxon>
        <taxon>Figitidae</taxon>
        <taxon>Eucoilinae</taxon>
        <taxon>Leptopilina</taxon>
    </lineage>
</organism>
<keyword evidence="6" id="KW-0813">Transport</keyword>